<keyword evidence="3" id="KW-1133">Transmembrane helix</keyword>
<evidence type="ECO:0000256" key="5">
    <source>
        <dbReference type="SAM" id="MobiDB-lite"/>
    </source>
</evidence>
<reference evidence="7 8" key="1">
    <citation type="submission" date="2016-10" db="EMBL/GenBank/DDBJ databases">
        <authorList>
            <person name="de Groot N.N."/>
        </authorList>
    </citation>
    <scope>NUCLEOTIDE SEQUENCE [LARGE SCALE GENOMIC DNA]</scope>
    <source>
        <strain evidence="8">P4-7,KCTC 19426,CECT 7604</strain>
    </source>
</reference>
<evidence type="ECO:0000256" key="1">
    <source>
        <dbReference type="ARBA" id="ARBA00004167"/>
    </source>
</evidence>
<evidence type="ECO:0000313" key="7">
    <source>
        <dbReference type="EMBL" id="SDO43978.1"/>
    </source>
</evidence>
<keyword evidence="7" id="KW-0378">Hydrolase</keyword>
<dbReference type="GO" id="GO:0016020">
    <property type="term" value="C:membrane"/>
    <property type="evidence" value="ECO:0007669"/>
    <property type="project" value="UniProtKB-SubCell"/>
</dbReference>
<evidence type="ECO:0000256" key="2">
    <source>
        <dbReference type="ARBA" id="ARBA00022692"/>
    </source>
</evidence>
<keyword evidence="6" id="KW-0732">Signal</keyword>
<dbReference type="InterPro" id="IPR007343">
    <property type="entry name" value="Uncharacterised_pept_Zn_put"/>
</dbReference>
<evidence type="ECO:0000256" key="6">
    <source>
        <dbReference type="SAM" id="SignalP"/>
    </source>
</evidence>
<name>A0A1H0JJL6_9ACTN</name>
<feature type="signal peptide" evidence="6">
    <location>
        <begin position="1"/>
        <end position="24"/>
    </location>
</feature>
<proteinExistence type="predicted"/>
<dbReference type="EMBL" id="LT629710">
    <property type="protein sequence ID" value="SDO43978.1"/>
    <property type="molecule type" value="Genomic_DNA"/>
</dbReference>
<dbReference type="STRING" id="1090615.SAMN04515671_0942"/>
<dbReference type="PANTHER" id="PTHR30168:SF0">
    <property type="entry name" value="INNER MEMBRANE PROTEIN"/>
    <property type="match status" value="1"/>
</dbReference>
<keyword evidence="8" id="KW-1185">Reference proteome</keyword>
<keyword evidence="7" id="KW-0645">Protease</keyword>
<dbReference type="Pfam" id="PF04228">
    <property type="entry name" value="Zn_peptidase"/>
    <property type="match status" value="1"/>
</dbReference>
<dbReference type="Proteomes" id="UP000198741">
    <property type="component" value="Chromosome I"/>
</dbReference>
<evidence type="ECO:0000256" key="3">
    <source>
        <dbReference type="ARBA" id="ARBA00022989"/>
    </source>
</evidence>
<dbReference type="PROSITE" id="PS51257">
    <property type="entry name" value="PROKAR_LIPOPROTEIN"/>
    <property type="match status" value="1"/>
</dbReference>
<evidence type="ECO:0000256" key="4">
    <source>
        <dbReference type="ARBA" id="ARBA00023136"/>
    </source>
</evidence>
<feature type="chain" id="PRO_5038838220" evidence="6">
    <location>
        <begin position="25"/>
        <end position="332"/>
    </location>
</feature>
<keyword evidence="2" id="KW-0812">Transmembrane</keyword>
<accession>A0A1H0JJL6</accession>
<dbReference type="GO" id="GO:0008237">
    <property type="term" value="F:metallopeptidase activity"/>
    <property type="evidence" value="ECO:0007669"/>
    <property type="project" value="UniProtKB-KW"/>
</dbReference>
<gene>
    <name evidence="7" type="ORF">SAMN04515671_0942</name>
</gene>
<dbReference type="GO" id="GO:0006508">
    <property type="term" value="P:proteolysis"/>
    <property type="evidence" value="ECO:0007669"/>
    <property type="project" value="UniProtKB-KW"/>
</dbReference>
<comment type="subcellular location">
    <subcellularLocation>
        <location evidence="1">Membrane</location>
        <topology evidence="1">Single-pass membrane protein</topology>
    </subcellularLocation>
</comment>
<protein>
    <submittedName>
        <fullName evidence="7">Predicted metalloprotease</fullName>
    </submittedName>
</protein>
<feature type="compositionally biased region" description="Low complexity" evidence="5">
    <location>
        <begin position="89"/>
        <end position="131"/>
    </location>
</feature>
<dbReference type="PANTHER" id="PTHR30168">
    <property type="entry name" value="PUTATIVE MEMBRANE PROTEIN YPFJ"/>
    <property type="match status" value="1"/>
</dbReference>
<keyword evidence="4" id="KW-0472">Membrane</keyword>
<organism evidence="7 8">
    <name type="scientific">Nakamurella panacisegetis</name>
    <dbReference type="NCBI Taxonomy" id="1090615"/>
    <lineage>
        <taxon>Bacteria</taxon>
        <taxon>Bacillati</taxon>
        <taxon>Actinomycetota</taxon>
        <taxon>Actinomycetes</taxon>
        <taxon>Nakamurellales</taxon>
        <taxon>Nakamurellaceae</taxon>
        <taxon>Nakamurella</taxon>
    </lineage>
</organism>
<keyword evidence="7" id="KW-0482">Metalloprotease</keyword>
<sequence length="332" mass="33500">MTRMSRWVASALLATLVTACSTTAGGTAVTGTAPVVASSSAGARPMPPASVPISSAAPNTGPASSVAPMSVGPVSSTAAPAGTTVVTVTASTTATPTPTPTPTVTHRATPTASPTKTTPTSHSSTAGSSSSPMCPGVSASNVNAIVSCLKASVSDYWSGQLNQVVDQDVIVDPSTSQVPSACRSALTAAPAFTCQVNDTVYINQSFLDLVIHEFGTADIPYALASVVSHEIGHVVQAAVKQPGYDEAGTSDAISQRIEQQADCLSGVWAHSQATKNKGFDTKAFQTVSKQLITDISSNPEVATHGTPDQRAAAILRGLSSGTPQGCQLATFS</sequence>
<feature type="region of interest" description="Disordered" evidence="5">
    <location>
        <begin position="38"/>
        <end position="74"/>
    </location>
</feature>
<evidence type="ECO:0000313" key="8">
    <source>
        <dbReference type="Proteomes" id="UP000198741"/>
    </source>
</evidence>
<dbReference type="AlphaFoldDB" id="A0A1H0JJL6"/>
<feature type="region of interest" description="Disordered" evidence="5">
    <location>
        <begin position="89"/>
        <end position="133"/>
    </location>
</feature>